<dbReference type="PROSITE" id="PS00506">
    <property type="entry name" value="BETA_AMYLASE_1"/>
    <property type="match status" value="1"/>
</dbReference>
<feature type="active site" description="Proton donor" evidence="8">
    <location>
        <position position="264"/>
    </location>
</feature>
<evidence type="ECO:0000256" key="9">
    <source>
        <dbReference type="RuleBase" id="RU000509"/>
    </source>
</evidence>
<accession>A0AA38T841</accession>
<evidence type="ECO:0000256" key="7">
    <source>
        <dbReference type="ARBA" id="ARBA00023326"/>
    </source>
</evidence>
<evidence type="ECO:0000256" key="5">
    <source>
        <dbReference type="ARBA" id="ARBA00023277"/>
    </source>
</evidence>
<dbReference type="PANTHER" id="PTHR31352">
    <property type="entry name" value="BETA-AMYLASE 1, CHLOROPLASTIC"/>
    <property type="match status" value="1"/>
</dbReference>
<reference evidence="10" key="1">
    <citation type="submission" date="2023-03" db="EMBL/GenBank/DDBJ databases">
        <title>Chromosome-scale reference genome and RAD-based genetic map of yellow starthistle (Centaurea solstitialis) reveal putative structural variation and QTLs associated with invader traits.</title>
        <authorList>
            <person name="Reatini B."/>
            <person name="Cang F.A."/>
            <person name="Jiang Q."/>
            <person name="Mckibben M.T.W."/>
            <person name="Barker M.S."/>
            <person name="Rieseberg L.H."/>
            <person name="Dlugosch K.M."/>
        </authorList>
    </citation>
    <scope>NUCLEOTIDE SEQUENCE</scope>
    <source>
        <strain evidence="10">CAN-66</strain>
        <tissue evidence="10">Leaf</tissue>
    </source>
</reference>
<keyword evidence="11" id="KW-1185">Reference proteome</keyword>
<comment type="caution">
    <text evidence="10">The sequence shown here is derived from an EMBL/GenBank/DDBJ whole genome shotgun (WGS) entry which is preliminary data.</text>
</comment>
<evidence type="ECO:0000256" key="8">
    <source>
        <dbReference type="PIRSR" id="PIRSR601554-1"/>
    </source>
</evidence>
<dbReference type="SUPFAM" id="SSF51445">
    <property type="entry name" value="(Trans)glycosidases"/>
    <property type="match status" value="1"/>
</dbReference>
<evidence type="ECO:0000256" key="1">
    <source>
        <dbReference type="ARBA" id="ARBA00000546"/>
    </source>
</evidence>
<dbReference type="InterPro" id="IPR018238">
    <property type="entry name" value="Glyco_hydro_14_CS"/>
</dbReference>
<keyword evidence="5 9" id="KW-0119">Carbohydrate metabolism</keyword>
<evidence type="ECO:0000256" key="6">
    <source>
        <dbReference type="ARBA" id="ARBA00023295"/>
    </source>
</evidence>
<dbReference type="Pfam" id="PF01373">
    <property type="entry name" value="Glyco_hydro_14"/>
    <property type="match status" value="1"/>
</dbReference>
<dbReference type="EC" id="3.2.1.2" evidence="3 9"/>
<keyword evidence="6 9" id="KW-0326">Glycosidase</keyword>
<dbReference type="GO" id="GO:0000272">
    <property type="term" value="P:polysaccharide catabolic process"/>
    <property type="evidence" value="ECO:0007669"/>
    <property type="project" value="UniProtKB-KW"/>
</dbReference>
<keyword evidence="4 9" id="KW-0378">Hydrolase</keyword>
<gene>
    <name evidence="10" type="ORF">OSB04_022408</name>
</gene>
<feature type="active site" description="Proton acceptor" evidence="8">
    <location>
        <position position="461"/>
    </location>
</feature>
<name>A0AA38T841_9ASTR</name>
<dbReference type="InterPro" id="IPR017853">
    <property type="entry name" value="GH"/>
</dbReference>
<keyword evidence="7 9" id="KW-0624">Polysaccharide degradation</keyword>
<dbReference type="PANTHER" id="PTHR31352:SF1">
    <property type="entry name" value="BETA-AMYLASE 3, CHLOROPLASTIC"/>
    <property type="match status" value="1"/>
</dbReference>
<dbReference type="PRINTS" id="PR00750">
    <property type="entry name" value="BETAAMYLASE"/>
</dbReference>
<organism evidence="10 11">
    <name type="scientific">Centaurea solstitialis</name>
    <name type="common">yellow star-thistle</name>
    <dbReference type="NCBI Taxonomy" id="347529"/>
    <lineage>
        <taxon>Eukaryota</taxon>
        <taxon>Viridiplantae</taxon>
        <taxon>Streptophyta</taxon>
        <taxon>Embryophyta</taxon>
        <taxon>Tracheophyta</taxon>
        <taxon>Spermatophyta</taxon>
        <taxon>Magnoliopsida</taxon>
        <taxon>eudicotyledons</taxon>
        <taxon>Gunneridae</taxon>
        <taxon>Pentapetalae</taxon>
        <taxon>asterids</taxon>
        <taxon>campanulids</taxon>
        <taxon>Asterales</taxon>
        <taxon>Asteraceae</taxon>
        <taxon>Carduoideae</taxon>
        <taxon>Cardueae</taxon>
        <taxon>Centaureinae</taxon>
        <taxon>Centaurea</taxon>
    </lineage>
</organism>
<dbReference type="Gene3D" id="3.20.20.80">
    <property type="entry name" value="Glycosidases"/>
    <property type="match status" value="1"/>
</dbReference>
<protein>
    <recommendedName>
        <fullName evidence="3 9">Beta-amylase</fullName>
        <ecNumber evidence="3 9">3.2.1.2</ecNumber>
    </recommendedName>
</protein>
<evidence type="ECO:0000313" key="11">
    <source>
        <dbReference type="Proteomes" id="UP001172457"/>
    </source>
</evidence>
<comment type="similarity">
    <text evidence="2 9">Belongs to the glycosyl hydrolase 14 family.</text>
</comment>
<evidence type="ECO:0000256" key="4">
    <source>
        <dbReference type="ARBA" id="ARBA00022801"/>
    </source>
</evidence>
<dbReference type="AlphaFoldDB" id="A0AA38T841"/>
<dbReference type="EMBL" id="JARYMX010000005">
    <property type="protein sequence ID" value="KAJ9549865.1"/>
    <property type="molecule type" value="Genomic_DNA"/>
</dbReference>
<evidence type="ECO:0000256" key="2">
    <source>
        <dbReference type="ARBA" id="ARBA00005652"/>
    </source>
</evidence>
<dbReference type="GO" id="GO:0016161">
    <property type="term" value="F:beta-amylase activity"/>
    <property type="evidence" value="ECO:0007669"/>
    <property type="project" value="UniProtKB-EC"/>
</dbReference>
<evidence type="ECO:0000313" key="10">
    <source>
        <dbReference type="EMBL" id="KAJ9549865.1"/>
    </source>
</evidence>
<evidence type="ECO:0000256" key="3">
    <source>
        <dbReference type="ARBA" id="ARBA00012594"/>
    </source>
</evidence>
<dbReference type="Proteomes" id="UP001172457">
    <property type="component" value="Chromosome 5"/>
</dbReference>
<proteinExistence type="inferred from homology"/>
<dbReference type="InterPro" id="IPR001554">
    <property type="entry name" value="Glyco_hydro_14"/>
</dbReference>
<comment type="catalytic activity">
    <reaction evidence="1 9">
        <text>Hydrolysis of (1-&gt;4)-alpha-D-glucosidic linkages in polysaccharides so as to remove successive maltose units from the non-reducing ends of the chains.</text>
        <dbReference type="EC" id="3.2.1.2"/>
    </reaction>
</comment>
<sequence>MALTLRSSTPFLYLKDIKTLKTLDDLSTTLCFATQIKPSNTRLKAKNSTQDHHHVQSTREMTVSPFEEAYMEKFHALSSSSSHQTGTHSRVPVYVMLPLDTVTIGGHLNKPKALNASLMALKAAGMEGVMVDVWWGLVEKDGPLRYNWEGYVELVNMVQKHGLKLQAVMSFHQCGGNVGDSCSIPLPPWVLEEISRNPDLVYTDRSGRRNPEYISLGCDSLPVLRGRTPVQVYSDYMRSFKQKFNNYLGDVIVEIQVGLGPCGELRYPSYPESNGTWRFPGIGEFQCYDKYMKASLEAVADENGTTEWGKSGPHDSGQYNQFPEDTGFFRREGTWDTDYGRFFMEWYSGKLLEHGDKILGSAESIFAGTGAKLSGKVAGIHWHYKTRSHAAELTAGYYNTRNSDGYLPIAKMLAKHGVVFNFTCMEMRDGEQPHHANCSPEGLVRQVRMAVGEAGIELAGENALERYDGGAYGQVLATSRSDSGNGLCAFTFLARLFEAENWRQLVSFVKSMSEGGRVRLPESDVTTTDLYVGFVVDRKVKKLKDDKEIMLV</sequence>